<dbReference type="GO" id="GO:0051287">
    <property type="term" value="F:NAD binding"/>
    <property type="evidence" value="ECO:0007669"/>
    <property type="project" value="InterPro"/>
</dbReference>
<evidence type="ECO:0000259" key="6">
    <source>
        <dbReference type="Pfam" id="PF14833"/>
    </source>
</evidence>
<comment type="caution">
    <text evidence="7">The sequence shown here is derived from an EMBL/GenBank/DDBJ whole genome shotgun (WGS) entry which is preliminary data.</text>
</comment>
<evidence type="ECO:0000256" key="1">
    <source>
        <dbReference type="ARBA" id="ARBA00009080"/>
    </source>
</evidence>
<feature type="domain" description="6-phosphogluconate dehydrogenase NADP-binding" evidence="5">
    <location>
        <begin position="3"/>
        <end position="162"/>
    </location>
</feature>
<keyword evidence="8" id="KW-1185">Reference proteome</keyword>
<gene>
    <name evidence="7" type="ORF">A6K76_04920</name>
</gene>
<dbReference type="InterPro" id="IPR008927">
    <property type="entry name" value="6-PGluconate_DH-like_C_sf"/>
</dbReference>
<dbReference type="SUPFAM" id="SSF48179">
    <property type="entry name" value="6-phosphogluconate dehydrogenase C-terminal domain-like"/>
    <property type="match status" value="1"/>
</dbReference>
<name>A0A1C0Z2K5_9BACL</name>
<dbReference type="PANTHER" id="PTHR43060">
    <property type="entry name" value="3-HYDROXYISOBUTYRATE DEHYDROGENASE-LIKE 1, MITOCHONDRIAL-RELATED"/>
    <property type="match status" value="1"/>
</dbReference>
<dbReference type="InterPro" id="IPR036291">
    <property type="entry name" value="NAD(P)-bd_dom_sf"/>
</dbReference>
<dbReference type="PANTHER" id="PTHR43060:SF15">
    <property type="entry name" value="3-HYDROXYISOBUTYRATE DEHYDROGENASE-LIKE 1, MITOCHONDRIAL-RELATED"/>
    <property type="match status" value="1"/>
</dbReference>
<dbReference type="SUPFAM" id="SSF51735">
    <property type="entry name" value="NAD(P)-binding Rossmann-fold domains"/>
    <property type="match status" value="1"/>
</dbReference>
<dbReference type="AlphaFoldDB" id="A0A1C0Z2K5"/>
<feature type="active site" evidence="4">
    <location>
        <position position="171"/>
    </location>
</feature>
<sequence length="286" mass="30513">MKRIAMIGTGVMGASIVKHLLNGGYDVTVYTRTKEKAEPLLALGAAWANTPAEAAANQEAILTMVGYPQDVEDVYFGAQGIFTTAEQGMYVIDLTTSEPMLAKRIYDEAKTRGIQSFDAPVSGGDLGAQQGTLSIMLGGDENKVEAIMPLLQTFGKNIVYQGAAGAGQHAKMCNQIVVASSMIGVCESMAYAKHAGLSPETVLQSITAGAAGSWALSNLAPRMLAADDAPGFYIKHFVKDMGIALKECTHMNLQLPGLQLANKMYNELVEQGYGDSGTQALYYYYK</sequence>
<evidence type="ECO:0000259" key="5">
    <source>
        <dbReference type="Pfam" id="PF03446"/>
    </source>
</evidence>
<evidence type="ECO:0000256" key="4">
    <source>
        <dbReference type="PIRSR" id="PIRSR000103-1"/>
    </source>
</evidence>
<dbReference type="Pfam" id="PF14833">
    <property type="entry name" value="NAD_binding_11"/>
    <property type="match status" value="1"/>
</dbReference>
<evidence type="ECO:0000256" key="3">
    <source>
        <dbReference type="ARBA" id="ARBA00023027"/>
    </source>
</evidence>
<dbReference type="GO" id="GO:0050661">
    <property type="term" value="F:NADP binding"/>
    <property type="evidence" value="ECO:0007669"/>
    <property type="project" value="InterPro"/>
</dbReference>
<evidence type="ECO:0000256" key="2">
    <source>
        <dbReference type="ARBA" id="ARBA00023002"/>
    </source>
</evidence>
<keyword evidence="2" id="KW-0560">Oxidoreductase</keyword>
<dbReference type="Proteomes" id="UP000093482">
    <property type="component" value="Unassembled WGS sequence"/>
</dbReference>
<dbReference type="InterPro" id="IPR006115">
    <property type="entry name" value="6PGDH_NADP-bd"/>
</dbReference>
<dbReference type="InterPro" id="IPR029154">
    <property type="entry name" value="HIBADH-like_NADP-bd"/>
</dbReference>
<dbReference type="PIRSF" id="PIRSF000103">
    <property type="entry name" value="HIBADH"/>
    <property type="match status" value="1"/>
</dbReference>
<dbReference type="Pfam" id="PF03446">
    <property type="entry name" value="NAD_binding_2"/>
    <property type="match status" value="1"/>
</dbReference>
<evidence type="ECO:0000313" key="8">
    <source>
        <dbReference type="Proteomes" id="UP000093482"/>
    </source>
</evidence>
<dbReference type="Gene3D" id="1.10.1040.10">
    <property type="entry name" value="N-(1-d-carboxylethyl)-l-norvaline Dehydrogenase, domain 2"/>
    <property type="match status" value="1"/>
</dbReference>
<comment type="similarity">
    <text evidence="1">Belongs to the HIBADH-related family.</text>
</comment>
<organism evidence="7 8">
    <name type="scientific">Caryophanon latum</name>
    <dbReference type="NCBI Taxonomy" id="33977"/>
    <lineage>
        <taxon>Bacteria</taxon>
        <taxon>Bacillati</taxon>
        <taxon>Bacillota</taxon>
        <taxon>Bacilli</taxon>
        <taxon>Bacillales</taxon>
        <taxon>Caryophanaceae</taxon>
        <taxon>Caryophanon</taxon>
    </lineage>
</organism>
<protein>
    <submittedName>
        <fullName evidence="7">Oxidoreductase</fullName>
    </submittedName>
</protein>
<feature type="domain" description="3-hydroxyisobutyrate dehydrogenase-like NAD-binding" evidence="6">
    <location>
        <begin position="165"/>
        <end position="284"/>
    </location>
</feature>
<dbReference type="InterPro" id="IPR015815">
    <property type="entry name" value="HIBADH-related"/>
</dbReference>
<dbReference type="EMBL" id="MATO01000006">
    <property type="protein sequence ID" value="OCS93679.1"/>
    <property type="molecule type" value="Genomic_DNA"/>
</dbReference>
<dbReference type="Gene3D" id="3.40.50.720">
    <property type="entry name" value="NAD(P)-binding Rossmann-like Domain"/>
    <property type="match status" value="1"/>
</dbReference>
<reference evidence="7 8" key="1">
    <citation type="submission" date="2016-07" db="EMBL/GenBank/DDBJ databases">
        <title>Caryophanon latum genome sequencing.</title>
        <authorList>
            <person name="Verma A."/>
            <person name="Pal Y."/>
            <person name="Krishnamurthi S."/>
        </authorList>
    </citation>
    <scope>NUCLEOTIDE SEQUENCE [LARGE SCALE GENOMIC DNA]</scope>
    <source>
        <strain evidence="7 8">DSM 14151</strain>
    </source>
</reference>
<proteinExistence type="inferred from homology"/>
<dbReference type="GO" id="GO:0016491">
    <property type="term" value="F:oxidoreductase activity"/>
    <property type="evidence" value="ECO:0007669"/>
    <property type="project" value="UniProtKB-KW"/>
</dbReference>
<keyword evidence="3" id="KW-0520">NAD</keyword>
<dbReference type="InterPro" id="IPR013328">
    <property type="entry name" value="6PGD_dom2"/>
</dbReference>
<dbReference type="RefSeq" id="WP_066461560.1">
    <property type="nucleotide sequence ID" value="NZ_MATO01000006.1"/>
</dbReference>
<accession>A0A1C0Z2K5</accession>
<evidence type="ECO:0000313" key="7">
    <source>
        <dbReference type="EMBL" id="OCS93679.1"/>
    </source>
</evidence>